<dbReference type="Pfam" id="PF00106">
    <property type="entry name" value="adh_short"/>
    <property type="match status" value="1"/>
</dbReference>
<evidence type="ECO:0000313" key="1">
    <source>
        <dbReference type="EMBL" id="MCL1127898.1"/>
    </source>
</evidence>
<evidence type="ECO:0000313" key="2">
    <source>
        <dbReference type="Proteomes" id="UP001203423"/>
    </source>
</evidence>
<organism evidence="1 2">
    <name type="scientific">Shewanella surugensis</name>
    <dbReference type="NCBI Taxonomy" id="212020"/>
    <lineage>
        <taxon>Bacteria</taxon>
        <taxon>Pseudomonadati</taxon>
        <taxon>Pseudomonadota</taxon>
        <taxon>Gammaproteobacteria</taxon>
        <taxon>Alteromonadales</taxon>
        <taxon>Shewanellaceae</taxon>
        <taxon>Shewanella</taxon>
    </lineage>
</organism>
<accession>A0ABT0LJP0</accession>
<keyword evidence="2" id="KW-1185">Reference proteome</keyword>
<gene>
    <name evidence="1" type="ORF">L2764_26445</name>
</gene>
<dbReference type="Gene3D" id="3.40.50.720">
    <property type="entry name" value="NAD(P)-binding Rossmann-like Domain"/>
    <property type="match status" value="1"/>
</dbReference>
<dbReference type="InterPro" id="IPR036291">
    <property type="entry name" value="NAD(P)-bd_dom_sf"/>
</dbReference>
<dbReference type="RefSeq" id="WP_248943325.1">
    <property type="nucleotide sequence ID" value="NZ_JAKIKS010000243.1"/>
</dbReference>
<dbReference type="EMBL" id="JAKIKS010000243">
    <property type="protein sequence ID" value="MCL1127898.1"/>
    <property type="molecule type" value="Genomic_DNA"/>
</dbReference>
<name>A0ABT0LJP0_9GAMM</name>
<reference evidence="1 2" key="1">
    <citation type="submission" date="2022-01" db="EMBL/GenBank/DDBJ databases">
        <title>Whole genome-based taxonomy of the Shewanellaceae.</title>
        <authorList>
            <person name="Martin-Rodriguez A.J."/>
        </authorList>
    </citation>
    <scope>NUCLEOTIDE SEQUENCE [LARGE SCALE GENOMIC DNA]</scope>
    <source>
        <strain evidence="1 2">DSM 17177</strain>
    </source>
</reference>
<comment type="caution">
    <text evidence="1">The sequence shown here is derived from an EMBL/GenBank/DDBJ whole genome shotgun (WGS) entry which is preliminary data.</text>
</comment>
<dbReference type="SUPFAM" id="SSF51735">
    <property type="entry name" value="NAD(P)-binding Rossmann-fold domains"/>
    <property type="match status" value="1"/>
</dbReference>
<dbReference type="InterPro" id="IPR002347">
    <property type="entry name" value="SDR_fam"/>
</dbReference>
<sequence>MKTSILITGCSSGIGRFCAEQLHESGFKVIASCRKLEDVAA</sequence>
<dbReference type="Proteomes" id="UP001203423">
    <property type="component" value="Unassembled WGS sequence"/>
</dbReference>
<proteinExistence type="predicted"/>
<feature type="non-terminal residue" evidence="1">
    <location>
        <position position="41"/>
    </location>
</feature>
<protein>
    <submittedName>
        <fullName evidence="1">SDR family NAD(P)-dependent oxidoreductase</fullName>
    </submittedName>
</protein>